<keyword evidence="3" id="KW-1185">Reference proteome</keyword>
<protein>
    <submittedName>
        <fullName evidence="2">Uncharacterized protein</fullName>
    </submittedName>
</protein>
<sequence>MARARRTFLQSRFPFLRRSTRSTYKKNLIGPSLSPQQGLPIDMSLRSQPRPRRRVAPRFGSGRGGPGRINFNVNSCAALGCSIKSSRTSSLLTPSANVRVEGMDTGTNFPDIGGRKVNQSIRTPALSPSFLLYHPFVTSIPINFPLCPNPQAGRAWRDAPSPGPSGAQMQLQIRARPSSSVPGPPRALAAILGVNVSERFPPVDLRVGSSTESTHWVGRIRLCLTLSTRRIWKESQTSPKPSPATSELDPPI</sequence>
<dbReference type="EMBL" id="MU863636">
    <property type="protein sequence ID" value="KAK4101217.1"/>
    <property type="molecule type" value="Genomic_DNA"/>
</dbReference>
<evidence type="ECO:0000256" key="1">
    <source>
        <dbReference type="SAM" id="MobiDB-lite"/>
    </source>
</evidence>
<dbReference type="Proteomes" id="UP001305647">
    <property type="component" value="Unassembled WGS sequence"/>
</dbReference>
<name>A0AAN6T237_9PEZI</name>
<organism evidence="2 3">
    <name type="scientific">Parathielavia hyrcaniae</name>
    <dbReference type="NCBI Taxonomy" id="113614"/>
    <lineage>
        <taxon>Eukaryota</taxon>
        <taxon>Fungi</taxon>
        <taxon>Dikarya</taxon>
        <taxon>Ascomycota</taxon>
        <taxon>Pezizomycotina</taxon>
        <taxon>Sordariomycetes</taxon>
        <taxon>Sordariomycetidae</taxon>
        <taxon>Sordariales</taxon>
        <taxon>Chaetomiaceae</taxon>
        <taxon>Parathielavia</taxon>
    </lineage>
</organism>
<reference evidence="2" key="2">
    <citation type="submission" date="2023-05" db="EMBL/GenBank/DDBJ databases">
        <authorList>
            <consortium name="Lawrence Berkeley National Laboratory"/>
            <person name="Steindorff A."/>
            <person name="Hensen N."/>
            <person name="Bonometti L."/>
            <person name="Westerberg I."/>
            <person name="Brannstrom I.O."/>
            <person name="Guillou S."/>
            <person name="Cros-Aarteil S."/>
            <person name="Calhoun S."/>
            <person name="Haridas S."/>
            <person name="Kuo A."/>
            <person name="Mondo S."/>
            <person name="Pangilinan J."/>
            <person name="Riley R."/>
            <person name="Labutti K."/>
            <person name="Andreopoulos B."/>
            <person name="Lipzen A."/>
            <person name="Chen C."/>
            <person name="Yanf M."/>
            <person name="Daum C."/>
            <person name="Ng V."/>
            <person name="Clum A."/>
            <person name="Ohm R."/>
            <person name="Martin F."/>
            <person name="Silar P."/>
            <person name="Natvig D."/>
            <person name="Lalanne C."/>
            <person name="Gautier V."/>
            <person name="Ament-Velasquez S.L."/>
            <person name="Kruys A."/>
            <person name="Hutchinson M.I."/>
            <person name="Powell A.J."/>
            <person name="Barry K."/>
            <person name="Miller A.N."/>
            <person name="Grigoriev I.V."/>
            <person name="Debuchy R."/>
            <person name="Gladieux P."/>
            <person name="Thoren M.H."/>
            <person name="Johannesson H."/>
        </authorList>
    </citation>
    <scope>NUCLEOTIDE SEQUENCE</scope>
    <source>
        <strain evidence="2">CBS 757.83</strain>
    </source>
</reference>
<feature type="region of interest" description="Disordered" evidence="1">
    <location>
        <begin position="233"/>
        <end position="252"/>
    </location>
</feature>
<accession>A0AAN6T237</accession>
<evidence type="ECO:0000313" key="2">
    <source>
        <dbReference type="EMBL" id="KAK4101217.1"/>
    </source>
</evidence>
<feature type="compositionally biased region" description="Polar residues" evidence="1">
    <location>
        <begin position="234"/>
        <end position="245"/>
    </location>
</feature>
<comment type="caution">
    <text evidence="2">The sequence shown here is derived from an EMBL/GenBank/DDBJ whole genome shotgun (WGS) entry which is preliminary data.</text>
</comment>
<evidence type="ECO:0000313" key="3">
    <source>
        <dbReference type="Proteomes" id="UP001305647"/>
    </source>
</evidence>
<reference evidence="2" key="1">
    <citation type="journal article" date="2023" name="Mol. Phylogenet. Evol.">
        <title>Genome-scale phylogeny and comparative genomics of the fungal order Sordariales.</title>
        <authorList>
            <person name="Hensen N."/>
            <person name="Bonometti L."/>
            <person name="Westerberg I."/>
            <person name="Brannstrom I.O."/>
            <person name="Guillou S."/>
            <person name="Cros-Aarteil S."/>
            <person name="Calhoun S."/>
            <person name="Haridas S."/>
            <person name="Kuo A."/>
            <person name="Mondo S."/>
            <person name="Pangilinan J."/>
            <person name="Riley R."/>
            <person name="LaButti K."/>
            <person name="Andreopoulos B."/>
            <person name="Lipzen A."/>
            <person name="Chen C."/>
            <person name="Yan M."/>
            <person name="Daum C."/>
            <person name="Ng V."/>
            <person name="Clum A."/>
            <person name="Steindorff A."/>
            <person name="Ohm R.A."/>
            <person name="Martin F."/>
            <person name="Silar P."/>
            <person name="Natvig D.O."/>
            <person name="Lalanne C."/>
            <person name="Gautier V."/>
            <person name="Ament-Velasquez S.L."/>
            <person name="Kruys A."/>
            <person name="Hutchinson M.I."/>
            <person name="Powell A.J."/>
            <person name="Barry K."/>
            <person name="Miller A.N."/>
            <person name="Grigoriev I.V."/>
            <person name="Debuchy R."/>
            <person name="Gladieux P."/>
            <person name="Hiltunen Thoren M."/>
            <person name="Johannesson H."/>
        </authorList>
    </citation>
    <scope>NUCLEOTIDE SEQUENCE</scope>
    <source>
        <strain evidence="2">CBS 757.83</strain>
    </source>
</reference>
<feature type="region of interest" description="Disordered" evidence="1">
    <location>
        <begin position="26"/>
        <end position="64"/>
    </location>
</feature>
<gene>
    <name evidence="2" type="ORF">N658DRAFT_68991</name>
</gene>
<dbReference type="AlphaFoldDB" id="A0AAN6T237"/>
<proteinExistence type="predicted"/>